<accession>A0A5B7EG09</accession>
<sequence length="51" mass="5404">MVYGEAKAPPGTVHVLAIPGDGACRKVGLQLLSAVWRVLPGDKGTPVRRCY</sequence>
<proteinExistence type="predicted"/>
<comment type="caution">
    <text evidence="1">The sequence shown here is derived from an EMBL/GenBank/DDBJ whole genome shotgun (WGS) entry which is preliminary data.</text>
</comment>
<evidence type="ECO:0000313" key="2">
    <source>
        <dbReference type="Proteomes" id="UP000324222"/>
    </source>
</evidence>
<dbReference type="AlphaFoldDB" id="A0A5B7EG09"/>
<reference evidence="1 2" key="1">
    <citation type="submission" date="2019-05" db="EMBL/GenBank/DDBJ databases">
        <title>Another draft genome of Portunus trituberculatus and its Hox gene families provides insights of decapod evolution.</title>
        <authorList>
            <person name="Jeong J.-H."/>
            <person name="Song I."/>
            <person name="Kim S."/>
            <person name="Choi T."/>
            <person name="Kim D."/>
            <person name="Ryu S."/>
            <person name="Kim W."/>
        </authorList>
    </citation>
    <scope>NUCLEOTIDE SEQUENCE [LARGE SCALE GENOMIC DNA]</scope>
    <source>
        <tissue evidence="1">Muscle</tissue>
    </source>
</reference>
<protein>
    <submittedName>
        <fullName evidence="1">Uncharacterized protein</fullName>
    </submittedName>
</protein>
<organism evidence="1 2">
    <name type="scientific">Portunus trituberculatus</name>
    <name type="common">Swimming crab</name>
    <name type="synonym">Neptunus trituberculatus</name>
    <dbReference type="NCBI Taxonomy" id="210409"/>
    <lineage>
        <taxon>Eukaryota</taxon>
        <taxon>Metazoa</taxon>
        <taxon>Ecdysozoa</taxon>
        <taxon>Arthropoda</taxon>
        <taxon>Crustacea</taxon>
        <taxon>Multicrustacea</taxon>
        <taxon>Malacostraca</taxon>
        <taxon>Eumalacostraca</taxon>
        <taxon>Eucarida</taxon>
        <taxon>Decapoda</taxon>
        <taxon>Pleocyemata</taxon>
        <taxon>Brachyura</taxon>
        <taxon>Eubrachyura</taxon>
        <taxon>Portunoidea</taxon>
        <taxon>Portunidae</taxon>
        <taxon>Portuninae</taxon>
        <taxon>Portunus</taxon>
    </lineage>
</organism>
<dbReference type="EMBL" id="VSRR010002610">
    <property type="protein sequence ID" value="MPC32348.1"/>
    <property type="molecule type" value="Genomic_DNA"/>
</dbReference>
<name>A0A5B7EG09_PORTR</name>
<keyword evidence="2" id="KW-1185">Reference proteome</keyword>
<gene>
    <name evidence="1" type="ORF">E2C01_025658</name>
</gene>
<evidence type="ECO:0000313" key="1">
    <source>
        <dbReference type="EMBL" id="MPC32348.1"/>
    </source>
</evidence>
<dbReference type="Proteomes" id="UP000324222">
    <property type="component" value="Unassembled WGS sequence"/>
</dbReference>